<accession>A0A7Z2J8L8</accession>
<proteinExistence type="inferred from homology"/>
<reference evidence="8 9" key="1">
    <citation type="submission" date="2019-12" db="EMBL/GenBank/DDBJ databases">
        <title>Paraburkholderia acidiphila 7Q-K02 sp. nov and Paraburkholderia acidisoli DHF22 sp. nov., two strains isolated from forest soil.</title>
        <authorList>
            <person name="Gao Z."/>
            <person name="Qiu L."/>
        </authorList>
    </citation>
    <scope>NUCLEOTIDE SEQUENCE [LARGE SCALE GENOMIC DNA]</scope>
    <source>
        <strain evidence="8 9">7Q-K02</strain>
    </source>
</reference>
<dbReference type="InterPro" id="IPR020610">
    <property type="entry name" value="Thiolase_AS"/>
</dbReference>
<evidence type="ECO:0000313" key="8">
    <source>
        <dbReference type="EMBL" id="QGZ54758.1"/>
    </source>
</evidence>
<feature type="active site" description="Acyl-thioester intermediate" evidence="4">
    <location>
        <position position="90"/>
    </location>
</feature>
<dbReference type="Pfam" id="PF02803">
    <property type="entry name" value="Thiolase_C"/>
    <property type="match status" value="1"/>
</dbReference>
<dbReference type="Proteomes" id="UP000434209">
    <property type="component" value="Chromosome 1"/>
</dbReference>
<dbReference type="FunFam" id="3.40.47.10:FF:000010">
    <property type="entry name" value="Acetyl-CoA acetyltransferase (Thiolase)"/>
    <property type="match status" value="1"/>
</dbReference>
<feature type="domain" description="Thiolase C-terminal" evidence="7">
    <location>
        <begin position="272"/>
        <end position="393"/>
    </location>
</feature>
<dbReference type="InterPro" id="IPR020615">
    <property type="entry name" value="Thiolase_acyl_enz_int_AS"/>
</dbReference>
<keyword evidence="3 5" id="KW-0012">Acyltransferase</keyword>
<keyword evidence="2 5" id="KW-0808">Transferase</keyword>
<gene>
    <name evidence="8" type="ORF">FAZ97_07410</name>
</gene>
<evidence type="ECO:0000313" key="9">
    <source>
        <dbReference type="Proteomes" id="UP000434209"/>
    </source>
</evidence>
<dbReference type="KEGG" id="pacp:FAZ97_07410"/>
<feature type="active site" description="Proton acceptor" evidence="4">
    <location>
        <position position="380"/>
    </location>
</feature>
<evidence type="ECO:0000256" key="2">
    <source>
        <dbReference type="ARBA" id="ARBA00022679"/>
    </source>
</evidence>
<comment type="similarity">
    <text evidence="1 5">Belongs to the thiolase-like superfamily. Thiolase family.</text>
</comment>
<dbReference type="NCBIfam" id="TIGR01930">
    <property type="entry name" value="AcCoA-C-Actrans"/>
    <property type="match status" value="1"/>
</dbReference>
<dbReference type="OrthoDB" id="6139495at2"/>
<name>A0A7Z2J8L8_9BURK</name>
<dbReference type="Pfam" id="PF00108">
    <property type="entry name" value="Thiolase_N"/>
    <property type="match status" value="1"/>
</dbReference>
<dbReference type="CDD" id="cd00751">
    <property type="entry name" value="thiolase"/>
    <property type="match status" value="1"/>
</dbReference>
<evidence type="ECO:0000256" key="1">
    <source>
        <dbReference type="ARBA" id="ARBA00010982"/>
    </source>
</evidence>
<dbReference type="InterPro" id="IPR020617">
    <property type="entry name" value="Thiolase_C"/>
</dbReference>
<dbReference type="EMBL" id="CP046909">
    <property type="protein sequence ID" value="QGZ54758.1"/>
    <property type="molecule type" value="Genomic_DNA"/>
</dbReference>
<feature type="active site" description="Proton acceptor" evidence="4">
    <location>
        <position position="350"/>
    </location>
</feature>
<evidence type="ECO:0000259" key="6">
    <source>
        <dbReference type="Pfam" id="PF00108"/>
    </source>
</evidence>
<evidence type="ECO:0000256" key="4">
    <source>
        <dbReference type="PIRSR" id="PIRSR000429-1"/>
    </source>
</evidence>
<dbReference type="AlphaFoldDB" id="A0A7Z2J8L8"/>
<dbReference type="PANTHER" id="PTHR18919">
    <property type="entry name" value="ACETYL-COA C-ACYLTRANSFERASE"/>
    <property type="match status" value="1"/>
</dbReference>
<dbReference type="SUPFAM" id="SSF53901">
    <property type="entry name" value="Thiolase-like"/>
    <property type="match status" value="2"/>
</dbReference>
<dbReference type="GO" id="GO:0044281">
    <property type="term" value="P:small molecule metabolic process"/>
    <property type="evidence" value="ECO:0007669"/>
    <property type="project" value="UniProtKB-ARBA"/>
</dbReference>
<dbReference type="InterPro" id="IPR016039">
    <property type="entry name" value="Thiolase-like"/>
</dbReference>
<organism evidence="8 9">
    <name type="scientific">Paraburkholderia acidiphila</name>
    <dbReference type="NCBI Taxonomy" id="2571747"/>
    <lineage>
        <taxon>Bacteria</taxon>
        <taxon>Pseudomonadati</taxon>
        <taxon>Pseudomonadota</taxon>
        <taxon>Betaproteobacteria</taxon>
        <taxon>Burkholderiales</taxon>
        <taxon>Burkholderiaceae</taxon>
        <taxon>Paraburkholderia</taxon>
    </lineage>
</organism>
<protein>
    <submittedName>
        <fullName evidence="8">Acetyl-CoA C-acyltransferase</fullName>
        <ecNumber evidence="8">2.3.1.16</ecNumber>
    </submittedName>
</protein>
<dbReference type="Gene3D" id="3.40.47.10">
    <property type="match status" value="2"/>
</dbReference>
<dbReference type="InterPro" id="IPR002155">
    <property type="entry name" value="Thiolase"/>
</dbReference>
<dbReference type="InterPro" id="IPR053528">
    <property type="entry name" value="Thiolase-like_BktB"/>
</dbReference>
<dbReference type="NCBIfam" id="NF042999">
    <property type="entry name" value="bketothiol_BktB"/>
    <property type="match status" value="1"/>
</dbReference>
<keyword evidence="9" id="KW-1185">Reference proteome</keyword>
<sequence>MEREVVVASGVRTAIGDFGGSLKDFSPTDLGARVVREVLSRANVEGDAVGHVVFGNVVHTEPKDMYLARVAAINGGVAQHAPALTVNRLCGSGLQAIVSAAQTILLGDADIAIGGGAENMSRAPYSMPAARFGQRMGDTQLVDMMIGALHDPFQTIHMGVTAENVAKKFGITREAQDALALESHRRAERALAEGRFKDQILPVSIKSKKGEVLFDADEHVRHGATLEDFSKLKPVFAKENGTVTAGNASGINDAAAAVLLMSADAARARGVKPLARLVSYAHAGVDPAYMGIGPVPATQKALERAGLKVSDLDVIEANEAFAAQACAVSQELGLDPAKVNPNGSGISLGHPIGATGALITVKALYELQRIGGRYALVTMCIGGGQGIAAIFERI</sequence>
<evidence type="ECO:0000256" key="3">
    <source>
        <dbReference type="ARBA" id="ARBA00023315"/>
    </source>
</evidence>
<evidence type="ECO:0000256" key="5">
    <source>
        <dbReference type="RuleBase" id="RU003557"/>
    </source>
</evidence>
<dbReference type="GO" id="GO:0003988">
    <property type="term" value="F:acetyl-CoA C-acyltransferase activity"/>
    <property type="evidence" value="ECO:0007669"/>
    <property type="project" value="UniProtKB-EC"/>
</dbReference>
<evidence type="ECO:0000259" key="7">
    <source>
        <dbReference type="Pfam" id="PF02803"/>
    </source>
</evidence>
<dbReference type="RefSeq" id="WP_158757858.1">
    <property type="nucleotide sequence ID" value="NZ_CP046909.1"/>
</dbReference>
<dbReference type="EC" id="2.3.1.16" evidence="8"/>
<dbReference type="PIRSF" id="PIRSF000429">
    <property type="entry name" value="Ac-CoA_Ac_transf"/>
    <property type="match status" value="1"/>
</dbReference>
<dbReference type="NCBIfam" id="NF006552">
    <property type="entry name" value="PRK09051.1"/>
    <property type="match status" value="1"/>
</dbReference>
<dbReference type="PROSITE" id="PS00098">
    <property type="entry name" value="THIOLASE_1"/>
    <property type="match status" value="1"/>
</dbReference>
<feature type="domain" description="Thiolase N-terminal" evidence="6">
    <location>
        <begin position="5"/>
        <end position="263"/>
    </location>
</feature>
<dbReference type="PROSITE" id="PS00099">
    <property type="entry name" value="THIOLASE_3"/>
    <property type="match status" value="1"/>
</dbReference>
<dbReference type="InterPro" id="IPR020616">
    <property type="entry name" value="Thiolase_N"/>
</dbReference>
<dbReference type="PANTHER" id="PTHR18919:SF107">
    <property type="entry name" value="ACETYL-COA ACETYLTRANSFERASE, CYTOSOLIC"/>
    <property type="match status" value="1"/>
</dbReference>